<gene>
    <name evidence="2" type="ORF">U9M48_017777</name>
</gene>
<sequence>MPAGGQADSPPRSAVCPSRRLQNCQCLHRRLRVHCGIAALWRQRRPRVRTRRRRAVMLTSMRNPNPPPLHHAAGPESTSTLWSSSPPLPVPHDNIGDCPFYDAVSVLTSSDRSLAPFPSPLRLPPTCAPLYRLFPFTQLLFLPPASLLGCCSVIASPLSLQQEQKPLHKSLTSPPITGPQLVTPAKIEDFGDSLVSIAALDDPNNLLTHYLHLNIT</sequence>
<feature type="compositionally biased region" description="Low complexity" evidence="1">
    <location>
        <begin position="75"/>
        <end position="85"/>
    </location>
</feature>
<name>A0AAQ3WPU0_PASNO</name>
<dbReference type="EMBL" id="CP144748">
    <property type="protein sequence ID" value="WVZ68901.1"/>
    <property type="molecule type" value="Genomic_DNA"/>
</dbReference>
<keyword evidence="3" id="KW-1185">Reference proteome</keyword>
<organism evidence="2 3">
    <name type="scientific">Paspalum notatum var. saurae</name>
    <dbReference type="NCBI Taxonomy" id="547442"/>
    <lineage>
        <taxon>Eukaryota</taxon>
        <taxon>Viridiplantae</taxon>
        <taxon>Streptophyta</taxon>
        <taxon>Embryophyta</taxon>
        <taxon>Tracheophyta</taxon>
        <taxon>Spermatophyta</taxon>
        <taxon>Magnoliopsida</taxon>
        <taxon>Liliopsida</taxon>
        <taxon>Poales</taxon>
        <taxon>Poaceae</taxon>
        <taxon>PACMAD clade</taxon>
        <taxon>Panicoideae</taxon>
        <taxon>Andropogonodae</taxon>
        <taxon>Paspaleae</taxon>
        <taxon>Paspalinae</taxon>
        <taxon>Paspalum</taxon>
    </lineage>
</organism>
<evidence type="ECO:0000256" key="1">
    <source>
        <dbReference type="SAM" id="MobiDB-lite"/>
    </source>
</evidence>
<dbReference type="Proteomes" id="UP001341281">
    <property type="component" value="Chromosome 04"/>
</dbReference>
<reference evidence="2 3" key="1">
    <citation type="submission" date="2024-02" db="EMBL/GenBank/DDBJ databases">
        <title>High-quality chromosome-scale genome assembly of Pensacola bahiagrass (Paspalum notatum Flugge var. saurae).</title>
        <authorList>
            <person name="Vega J.M."/>
            <person name="Podio M."/>
            <person name="Orjuela J."/>
            <person name="Siena L.A."/>
            <person name="Pessino S.C."/>
            <person name="Combes M.C."/>
            <person name="Mariac C."/>
            <person name="Albertini E."/>
            <person name="Pupilli F."/>
            <person name="Ortiz J.P.A."/>
            <person name="Leblanc O."/>
        </authorList>
    </citation>
    <scope>NUCLEOTIDE SEQUENCE [LARGE SCALE GENOMIC DNA]</scope>
    <source>
        <strain evidence="2">R1</strain>
        <tissue evidence="2">Leaf</tissue>
    </source>
</reference>
<dbReference type="AlphaFoldDB" id="A0AAQ3WPU0"/>
<protein>
    <submittedName>
        <fullName evidence="2">Uncharacterized protein</fullName>
    </submittedName>
</protein>
<proteinExistence type="predicted"/>
<evidence type="ECO:0000313" key="2">
    <source>
        <dbReference type="EMBL" id="WVZ68901.1"/>
    </source>
</evidence>
<accession>A0AAQ3WPU0</accession>
<evidence type="ECO:0000313" key="3">
    <source>
        <dbReference type="Proteomes" id="UP001341281"/>
    </source>
</evidence>
<feature type="region of interest" description="Disordered" evidence="1">
    <location>
        <begin position="58"/>
        <end position="85"/>
    </location>
</feature>